<evidence type="ECO:0000313" key="2">
    <source>
        <dbReference type="Proteomes" id="UP000825483"/>
    </source>
</evidence>
<dbReference type="Proteomes" id="UP000825483">
    <property type="component" value="Unassembled WGS sequence"/>
</dbReference>
<organism evidence="1 2">
    <name type="scientific">Prevotella lacticifex</name>
    <dbReference type="NCBI Taxonomy" id="2854755"/>
    <lineage>
        <taxon>Bacteria</taxon>
        <taxon>Pseudomonadati</taxon>
        <taxon>Bacteroidota</taxon>
        <taxon>Bacteroidia</taxon>
        <taxon>Bacteroidales</taxon>
        <taxon>Prevotellaceae</taxon>
        <taxon>Prevotella</taxon>
    </lineage>
</organism>
<dbReference type="EMBL" id="BPUB01000001">
    <property type="protein sequence ID" value="GJG58633.1"/>
    <property type="molecule type" value="Genomic_DNA"/>
</dbReference>
<dbReference type="GeneID" id="72467334"/>
<reference evidence="1" key="1">
    <citation type="journal article" date="2022" name="Int. J. Syst. Evol. Microbiol.">
        <title>Prevotella lacticifex sp. nov., isolated from the rumen of cows.</title>
        <authorList>
            <person name="Shinkai T."/>
            <person name="Ikeyama N."/>
            <person name="Kumagai M."/>
            <person name="Ohmori H."/>
            <person name="Sakamoto M."/>
            <person name="Ohkuma M."/>
            <person name="Mitsumori M."/>
        </authorList>
    </citation>
    <scope>NUCLEOTIDE SEQUENCE</scope>
    <source>
        <strain evidence="1">R5076</strain>
    </source>
</reference>
<sequence>MSELHKAVYREQRTIMKYDEGRVMLYPNETVIENYQPEKQEGAENAPAPFKAYQYEGEENDGGYIRECPDITNLHDVANAIMRTKYELSEELALQRHYQTSPEEYAEKWKEYCTFADAAADKARQWLGIKG</sequence>
<evidence type="ECO:0000313" key="1">
    <source>
        <dbReference type="EMBL" id="GJG58633.1"/>
    </source>
</evidence>
<keyword evidence="2" id="KW-1185">Reference proteome</keyword>
<comment type="caution">
    <text evidence="1">The sequence shown here is derived from an EMBL/GenBank/DDBJ whole genome shotgun (WGS) entry which is preliminary data.</text>
</comment>
<proteinExistence type="predicted"/>
<gene>
    <name evidence="1" type="ORF">PRLR5076_14840</name>
</gene>
<name>A0A9R1C9N4_9BACT</name>
<protein>
    <submittedName>
        <fullName evidence="1">Uncharacterized protein</fullName>
    </submittedName>
</protein>
<accession>A0A9R1C9N4</accession>
<dbReference type="RefSeq" id="WP_223929164.1">
    <property type="nucleotide sequence ID" value="NZ_BPTU01000001.1"/>
</dbReference>
<dbReference type="AlphaFoldDB" id="A0A9R1C9N4"/>